<organism evidence="2 3">
    <name type="scientific">Chryseobacterium oranimense</name>
    <dbReference type="NCBI Taxonomy" id="421058"/>
    <lineage>
        <taxon>Bacteria</taxon>
        <taxon>Pseudomonadati</taxon>
        <taxon>Bacteroidota</taxon>
        <taxon>Flavobacteriia</taxon>
        <taxon>Flavobacteriales</taxon>
        <taxon>Weeksellaceae</taxon>
        <taxon>Chryseobacterium group</taxon>
        <taxon>Chryseobacterium</taxon>
    </lineage>
</organism>
<dbReference type="Proteomes" id="UP000184047">
    <property type="component" value="Unassembled WGS sequence"/>
</dbReference>
<dbReference type="eggNOG" id="ENOG502ZWZ1">
    <property type="taxonomic scope" value="Bacteria"/>
</dbReference>
<proteinExistence type="predicted"/>
<reference evidence="3" key="1">
    <citation type="submission" date="2016-11" db="EMBL/GenBank/DDBJ databases">
        <authorList>
            <person name="Varghese N."/>
            <person name="Submissions S."/>
        </authorList>
    </citation>
    <scope>NUCLEOTIDE SEQUENCE [LARGE SCALE GENOMIC DNA]</scope>
    <source>
        <strain evidence="3">DSM 19055</strain>
    </source>
</reference>
<evidence type="ECO:0008006" key="4">
    <source>
        <dbReference type="Google" id="ProtNLM"/>
    </source>
</evidence>
<keyword evidence="1" id="KW-1133">Transmembrane helix</keyword>
<feature type="transmembrane region" description="Helical" evidence="1">
    <location>
        <begin position="20"/>
        <end position="38"/>
    </location>
</feature>
<evidence type="ECO:0000313" key="3">
    <source>
        <dbReference type="Proteomes" id="UP000184047"/>
    </source>
</evidence>
<keyword evidence="1" id="KW-0472">Membrane</keyword>
<keyword evidence="1" id="KW-0812">Transmembrane</keyword>
<sequence>MPSDEKAVILHTNYTMKKFIFFTAVSTFLLVGVISVKAQKNADNKTKKILYFNPEVEPDIEEIKEPTNLAFFSAVSDNFSGRKNKILRAEVQIPFDHVEKQTITDYCINNDADFAVVPKVRYFKVGIGKYVFSNQVVVSMKLFDASGNLVTETDYDTYRKNMRLLGSTENSIKIGTDGAIKDILKKLRKLKASGEAEL</sequence>
<dbReference type="AlphaFoldDB" id="A0A1M5UC73"/>
<protein>
    <recommendedName>
        <fullName evidence="4">Pyruvate decarboxylase</fullName>
    </recommendedName>
</protein>
<evidence type="ECO:0000256" key="1">
    <source>
        <dbReference type="SAM" id="Phobius"/>
    </source>
</evidence>
<dbReference type="EMBL" id="FQWT01000005">
    <property type="protein sequence ID" value="SHH60645.1"/>
    <property type="molecule type" value="Genomic_DNA"/>
</dbReference>
<gene>
    <name evidence="2" type="ORF">SAMN05421866_3162</name>
</gene>
<evidence type="ECO:0000313" key="2">
    <source>
        <dbReference type="EMBL" id="SHH60645.1"/>
    </source>
</evidence>
<name>A0A1M5UC73_9FLAO</name>
<keyword evidence="3" id="KW-1185">Reference proteome</keyword>
<accession>A0A1M5UC73</accession>